<protein>
    <recommendedName>
        <fullName evidence="4">Sulfotransferase domain-containing protein</fullName>
    </recommendedName>
</protein>
<dbReference type="InterPro" id="IPR037359">
    <property type="entry name" value="NST/OST"/>
</dbReference>
<evidence type="ECO:0000256" key="1">
    <source>
        <dbReference type="ARBA" id="ARBA00022679"/>
    </source>
</evidence>
<accession>A0ABR1FJR5</accession>
<sequence length="358" mass="39133">MRVLALLACGAAATPDWPAVRARGANASFSFPAFYVGGAAKCGTTTLSAWFAQHPRVLAPRVKEPFFFGKTETAQRRDMPDYFRDLRLESWWNDSSATFDGTASYLVDKDPHTLSSLRAANPAIKLVVVFREPVTGQEKSAKFPTSKAPLSAVFHSPVTRAVSYLQHAAANVLKRERHGRAPDAKYPTCLLGGSLDVCAQNGALAAHLERYGAAARRALAVFDRRQFYFATMEALIAAPAAVFGDMLGFLGLEEAPLDFGQYGHSHSSDRPYNMSARAYRDLVHVASRDADDLDGATGDAAFTAGWRDLWRAQRAQCDSPAFGRAGECYVYMNVATTLSRTALLDMMTARHVQLRVAR</sequence>
<dbReference type="SUPFAM" id="SSF52540">
    <property type="entry name" value="P-loop containing nucleoside triphosphate hydrolases"/>
    <property type="match status" value="2"/>
</dbReference>
<proteinExistence type="predicted"/>
<dbReference type="PANTHER" id="PTHR10605">
    <property type="entry name" value="HEPARAN SULFATE SULFOTRANSFERASE"/>
    <property type="match status" value="1"/>
</dbReference>
<dbReference type="Proteomes" id="UP001363151">
    <property type="component" value="Unassembled WGS sequence"/>
</dbReference>
<dbReference type="EMBL" id="JBBJCI010000371">
    <property type="protein sequence ID" value="KAK7232108.1"/>
    <property type="molecule type" value="Genomic_DNA"/>
</dbReference>
<name>A0ABR1FJR5_AURAN</name>
<evidence type="ECO:0000313" key="2">
    <source>
        <dbReference type="EMBL" id="KAK7232108.1"/>
    </source>
</evidence>
<keyword evidence="3" id="KW-1185">Reference proteome</keyword>
<dbReference type="PANTHER" id="PTHR10605:SF56">
    <property type="entry name" value="BIFUNCTIONAL HEPARAN SULFATE N-DEACETYLASE_N-SULFOTRANSFERASE"/>
    <property type="match status" value="1"/>
</dbReference>
<reference evidence="2 3" key="1">
    <citation type="submission" date="2024-03" db="EMBL/GenBank/DDBJ databases">
        <title>Aureococcus anophagefferens CCMP1851 and Kratosvirus quantuckense: Draft genome of a second virus-susceptible host strain in the model system.</title>
        <authorList>
            <person name="Chase E."/>
            <person name="Truchon A.R."/>
            <person name="Schepens W."/>
            <person name="Wilhelm S.W."/>
        </authorList>
    </citation>
    <scope>NUCLEOTIDE SEQUENCE [LARGE SCALE GENOMIC DNA]</scope>
    <source>
        <strain evidence="2 3">CCMP1851</strain>
    </source>
</reference>
<comment type="caution">
    <text evidence="2">The sequence shown here is derived from an EMBL/GenBank/DDBJ whole genome shotgun (WGS) entry which is preliminary data.</text>
</comment>
<dbReference type="Gene3D" id="3.40.50.300">
    <property type="entry name" value="P-loop containing nucleotide triphosphate hydrolases"/>
    <property type="match status" value="2"/>
</dbReference>
<keyword evidence="1" id="KW-0808">Transferase</keyword>
<dbReference type="InterPro" id="IPR027417">
    <property type="entry name" value="P-loop_NTPase"/>
</dbReference>
<gene>
    <name evidence="2" type="ORF">SO694_00031397</name>
</gene>
<evidence type="ECO:0000313" key="3">
    <source>
        <dbReference type="Proteomes" id="UP001363151"/>
    </source>
</evidence>
<evidence type="ECO:0008006" key="4">
    <source>
        <dbReference type="Google" id="ProtNLM"/>
    </source>
</evidence>
<organism evidence="2 3">
    <name type="scientific">Aureococcus anophagefferens</name>
    <name type="common">Harmful bloom alga</name>
    <dbReference type="NCBI Taxonomy" id="44056"/>
    <lineage>
        <taxon>Eukaryota</taxon>
        <taxon>Sar</taxon>
        <taxon>Stramenopiles</taxon>
        <taxon>Ochrophyta</taxon>
        <taxon>Pelagophyceae</taxon>
        <taxon>Pelagomonadales</taxon>
        <taxon>Pelagomonadaceae</taxon>
        <taxon>Aureococcus</taxon>
    </lineage>
</organism>